<comment type="pathway">
    <text evidence="2 17">Glycan metabolism; pectin degradation; 2-dehydro-3-deoxy-D-gluconate from pectin: step 1/5.</text>
</comment>
<keyword evidence="6" id="KW-0134">Cell wall</keyword>
<dbReference type="CDD" id="cd15798">
    <property type="entry name" value="PMEI-like_3"/>
    <property type="match status" value="1"/>
</dbReference>
<dbReference type="PROSITE" id="PS00503">
    <property type="entry name" value="PECTINESTERASE_2"/>
    <property type="match status" value="1"/>
</dbReference>
<comment type="catalytic activity">
    <reaction evidence="14 17">
        <text>[(1-&gt;4)-alpha-D-galacturonosyl methyl ester](n) + n H2O = [(1-&gt;4)-alpha-D-galacturonosyl](n) + n methanol + n H(+)</text>
        <dbReference type="Rhea" id="RHEA:22380"/>
        <dbReference type="Rhea" id="RHEA-COMP:14570"/>
        <dbReference type="Rhea" id="RHEA-COMP:14573"/>
        <dbReference type="ChEBI" id="CHEBI:15377"/>
        <dbReference type="ChEBI" id="CHEBI:15378"/>
        <dbReference type="ChEBI" id="CHEBI:17790"/>
        <dbReference type="ChEBI" id="CHEBI:140522"/>
        <dbReference type="ChEBI" id="CHEBI:140523"/>
        <dbReference type="EC" id="3.1.1.11"/>
    </reaction>
</comment>
<dbReference type="GO" id="GO:0042545">
    <property type="term" value="P:cell wall modification"/>
    <property type="evidence" value="ECO:0007669"/>
    <property type="project" value="UniProtKB-UniRule"/>
</dbReference>
<comment type="similarity">
    <text evidence="4">In the C-terminal section; belongs to the pectinesterase family.</text>
</comment>
<dbReference type="InterPro" id="IPR006501">
    <property type="entry name" value="Pectinesterase_inhib_dom"/>
</dbReference>
<evidence type="ECO:0000256" key="1">
    <source>
        <dbReference type="ARBA" id="ARBA00004191"/>
    </source>
</evidence>
<evidence type="ECO:0000256" key="4">
    <source>
        <dbReference type="ARBA" id="ARBA00007786"/>
    </source>
</evidence>
<feature type="region of interest" description="Disordered" evidence="18">
    <location>
        <begin position="1"/>
        <end position="22"/>
    </location>
</feature>
<evidence type="ECO:0000256" key="16">
    <source>
        <dbReference type="PROSITE-ProRule" id="PRU10040"/>
    </source>
</evidence>
<evidence type="ECO:0000256" key="15">
    <source>
        <dbReference type="ARBA" id="ARBA00057335"/>
    </source>
</evidence>
<dbReference type="NCBIfam" id="TIGR01614">
    <property type="entry name" value="PME_inhib"/>
    <property type="match status" value="1"/>
</dbReference>
<evidence type="ECO:0000256" key="10">
    <source>
        <dbReference type="ARBA" id="ARBA00023085"/>
    </source>
</evidence>
<dbReference type="PANTHER" id="PTHR31707">
    <property type="entry name" value="PECTINESTERASE"/>
    <property type="match status" value="1"/>
</dbReference>
<evidence type="ECO:0000256" key="5">
    <source>
        <dbReference type="ARBA" id="ARBA00013229"/>
    </source>
</evidence>
<keyword evidence="9 17" id="KW-0378">Hydrolase</keyword>
<dbReference type="Pfam" id="PF04043">
    <property type="entry name" value="PMEI"/>
    <property type="match status" value="1"/>
</dbReference>
<evidence type="ECO:0000256" key="11">
    <source>
        <dbReference type="ARBA" id="ARBA00023157"/>
    </source>
</evidence>
<organism evidence="20 21">
    <name type="scientific">Solanum bulbocastanum</name>
    <name type="common">Wild potato</name>
    <dbReference type="NCBI Taxonomy" id="147425"/>
    <lineage>
        <taxon>Eukaryota</taxon>
        <taxon>Viridiplantae</taxon>
        <taxon>Streptophyta</taxon>
        <taxon>Embryophyta</taxon>
        <taxon>Tracheophyta</taxon>
        <taxon>Spermatophyta</taxon>
        <taxon>Magnoliopsida</taxon>
        <taxon>eudicotyledons</taxon>
        <taxon>Gunneridae</taxon>
        <taxon>Pentapetalae</taxon>
        <taxon>asterids</taxon>
        <taxon>lamiids</taxon>
        <taxon>Solanales</taxon>
        <taxon>Solanaceae</taxon>
        <taxon>Solanoideae</taxon>
        <taxon>Solaneae</taxon>
        <taxon>Solanum</taxon>
    </lineage>
</organism>
<dbReference type="Gene3D" id="1.20.140.40">
    <property type="entry name" value="Invertase/pectin methylesterase inhibitor family protein"/>
    <property type="match status" value="1"/>
</dbReference>
<keyword evidence="10 17" id="KW-0063">Aspartyl esterase</keyword>
<keyword evidence="11" id="KW-1015">Disulfide bond</keyword>
<evidence type="ECO:0000256" key="2">
    <source>
        <dbReference type="ARBA" id="ARBA00005184"/>
    </source>
</evidence>
<comment type="subcellular location">
    <subcellularLocation>
        <location evidence="1">Secreted</location>
        <location evidence="1">Cell wall</location>
    </subcellularLocation>
</comment>
<keyword evidence="8" id="KW-0732">Signal</keyword>
<dbReference type="InterPro" id="IPR012334">
    <property type="entry name" value="Pectin_lyas_fold"/>
</dbReference>
<dbReference type="FunFam" id="2.160.20.10:FF:000001">
    <property type="entry name" value="Pectinesterase"/>
    <property type="match status" value="1"/>
</dbReference>
<dbReference type="SMART" id="SM00856">
    <property type="entry name" value="PMEI"/>
    <property type="match status" value="1"/>
</dbReference>
<dbReference type="EC" id="3.1.1.11" evidence="5 17"/>
<evidence type="ECO:0000256" key="6">
    <source>
        <dbReference type="ARBA" id="ARBA00022512"/>
    </source>
</evidence>
<reference evidence="20 21" key="1">
    <citation type="submission" date="2024-02" db="EMBL/GenBank/DDBJ databases">
        <title>de novo genome assembly of Solanum bulbocastanum strain 11H21.</title>
        <authorList>
            <person name="Hosaka A.J."/>
        </authorList>
    </citation>
    <scope>NUCLEOTIDE SEQUENCE [LARGE SCALE GENOMIC DNA]</scope>
    <source>
        <tissue evidence="20">Young leaves</tissue>
    </source>
</reference>
<keyword evidence="7" id="KW-0964">Secreted</keyword>
<dbReference type="EMBL" id="JBANQN010000001">
    <property type="protein sequence ID" value="KAK6803662.1"/>
    <property type="molecule type" value="Genomic_DNA"/>
</dbReference>
<evidence type="ECO:0000256" key="3">
    <source>
        <dbReference type="ARBA" id="ARBA00006027"/>
    </source>
</evidence>
<dbReference type="InterPro" id="IPR000070">
    <property type="entry name" value="Pectinesterase_cat"/>
</dbReference>
<comment type="function">
    <text evidence="15">Acts in the modification of cell walls via demethylesterification of cell wall pectin.</text>
</comment>
<sequence length="608" mass="67561">MKSKFLTDQPLRTSTDSWKEEESHKMSHILTLEKLESHLIKSKLMVGQENGILSSLDNEFPQSTRVGQNSSESMFNIPQNFNEYRQGYGYSNEAITSRNLNSRKENEDGVPAICQPTDYKETCEKSLASAKNTSDPKELIKVAFESTITDIKNAIKNTDLIKDAANDPTTKDALHTCEGLLDVSIDDLRRSFDKVGNFDINKIKDCTDDLKTWISASITYQETCLDAFQNTSGDTGEKMKKLLKTAGELTSNGLAMITSFGDMLTSMDIPGISRRLLANDYTSFVEDGSRRLLQVSSTKPNAVVALDGSGQFKTIKEALKGVPPKNIQPYVILIKAGEYKEIVDVPRGVTNVVFIGEGPTKTKITGNKNYADGTATFHTATVAVNGDGFVARDIGFENTAGAMKHQAVALRVSADKAVFYNCNIDGYQDTLYTHSYRQFYKDCSISGTIDFIFGDASAVFQNCKMIVRKPGNNQACMVTAQGRKDHRGVGAIVLRNCEIRAEPAFSSTQPPIKAYLGRPWKEYSRTIIMQTQIDAFIDPEGWAPWNGNFALNTLYYAEYQNRGPGANTDKRVKWAGYKRSISPQEAEKYAPNIFIDQDSWIKKTGISY</sequence>
<dbReference type="SUPFAM" id="SSF51126">
    <property type="entry name" value="Pectin lyase-like"/>
    <property type="match status" value="1"/>
</dbReference>
<dbReference type="FunFam" id="1.20.140.40:FF:000001">
    <property type="entry name" value="Pectinesterase"/>
    <property type="match status" value="1"/>
</dbReference>
<evidence type="ECO:0000256" key="14">
    <source>
        <dbReference type="ARBA" id="ARBA00047928"/>
    </source>
</evidence>
<evidence type="ECO:0000256" key="12">
    <source>
        <dbReference type="ARBA" id="ARBA00023180"/>
    </source>
</evidence>
<dbReference type="AlphaFoldDB" id="A0AAN8U2R2"/>
<keyword evidence="13" id="KW-0961">Cell wall biogenesis/degradation</keyword>
<dbReference type="GO" id="GO:0004857">
    <property type="term" value="F:enzyme inhibitor activity"/>
    <property type="evidence" value="ECO:0007669"/>
    <property type="project" value="InterPro"/>
</dbReference>
<dbReference type="SUPFAM" id="SSF101148">
    <property type="entry name" value="Plant invertase/pectin methylesterase inhibitor"/>
    <property type="match status" value="1"/>
</dbReference>
<accession>A0AAN8U2R2</accession>
<comment type="caution">
    <text evidence="20">The sequence shown here is derived from an EMBL/GenBank/DDBJ whole genome shotgun (WGS) entry which is preliminary data.</text>
</comment>
<evidence type="ECO:0000256" key="17">
    <source>
        <dbReference type="RuleBase" id="RU000589"/>
    </source>
</evidence>
<dbReference type="Pfam" id="PF01095">
    <property type="entry name" value="Pectinesterase"/>
    <property type="match status" value="1"/>
</dbReference>
<dbReference type="GO" id="GO:0030599">
    <property type="term" value="F:pectinesterase activity"/>
    <property type="evidence" value="ECO:0007669"/>
    <property type="project" value="UniProtKB-UniRule"/>
</dbReference>
<evidence type="ECO:0000256" key="13">
    <source>
        <dbReference type="ARBA" id="ARBA00023316"/>
    </source>
</evidence>
<dbReference type="Gene3D" id="2.160.20.10">
    <property type="entry name" value="Single-stranded right-handed beta-helix, Pectin lyase-like"/>
    <property type="match status" value="1"/>
</dbReference>
<keyword evidence="21" id="KW-1185">Reference proteome</keyword>
<protein>
    <recommendedName>
        <fullName evidence="5 17">Pectinesterase</fullName>
        <ecNumber evidence="5 17">3.1.1.11</ecNumber>
    </recommendedName>
</protein>
<evidence type="ECO:0000256" key="8">
    <source>
        <dbReference type="ARBA" id="ARBA00022729"/>
    </source>
</evidence>
<evidence type="ECO:0000313" key="21">
    <source>
        <dbReference type="Proteomes" id="UP001371456"/>
    </source>
</evidence>
<dbReference type="InterPro" id="IPR033131">
    <property type="entry name" value="Pectinesterase_Asp_AS"/>
</dbReference>
<name>A0AAN8U2R2_SOLBU</name>
<proteinExistence type="inferred from homology"/>
<evidence type="ECO:0000256" key="9">
    <source>
        <dbReference type="ARBA" id="ARBA00022801"/>
    </source>
</evidence>
<dbReference type="Proteomes" id="UP001371456">
    <property type="component" value="Unassembled WGS sequence"/>
</dbReference>
<keyword evidence="12" id="KW-0325">Glycoprotein</keyword>
<feature type="active site" evidence="16">
    <location>
        <position position="450"/>
    </location>
</feature>
<evidence type="ECO:0000256" key="18">
    <source>
        <dbReference type="SAM" id="MobiDB-lite"/>
    </source>
</evidence>
<comment type="similarity">
    <text evidence="3">In the N-terminal section; belongs to the PMEI family.</text>
</comment>
<evidence type="ECO:0000313" key="20">
    <source>
        <dbReference type="EMBL" id="KAK6803662.1"/>
    </source>
</evidence>
<dbReference type="InterPro" id="IPR011050">
    <property type="entry name" value="Pectin_lyase_fold/virulence"/>
</dbReference>
<dbReference type="GO" id="GO:0045490">
    <property type="term" value="P:pectin catabolic process"/>
    <property type="evidence" value="ECO:0007669"/>
    <property type="project" value="UniProtKB-UniRule"/>
</dbReference>
<gene>
    <name evidence="20" type="ORF">RDI58_001446</name>
</gene>
<evidence type="ECO:0000259" key="19">
    <source>
        <dbReference type="SMART" id="SM00856"/>
    </source>
</evidence>
<dbReference type="InterPro" id="IPR035513">
    <property type="entry name" value="Invertase/methylesterase_inhib"/>
</dbReference>
<feature type="domain" description="Pectinesterase inhibitor" evidence="19">
    <location>
        <begin position="105"/>
        <end position="256"/>
    </location>
</feature>
<evidence type="ECO:0000256" key="7">
    <source>
        <dbReference type="ARBA" id="ARBA00022525"/>
    </source>
</evidence>